<dbReference type="Gene3D" id="3.40.50.720">
    <property type="entry name" value="NAD(P)-binding Rossmann-like Domain"/>
    <property type="match status" value="1"/>
</dbReference>
<evidence type="ECO:0008006" key="3">
    <source>
        <dbReference type="Google" id="ProtNLM"/>
    </source>
</evidence>
<sequence>MATGMVMNDAMATMVEANDPGLSSMQHALPIQILMPADITNAVAFLVSDEAKFITGITRALNAGFPVR</sequence>
<keyword evidence="2" id="KW-1185">Reference proteome</keyword>
<name>A0A7I7K225_9MYCO</name>
<dbReference type="SUPFAM" id="SSF51735">
    <property type="entry name" value="NAD(P)-binding Rossmann-fold domains"/>
    <property type="match status" value="1"/>
</dbReference>
<accession>A0A7I7K225</accession>
<dbReference type="AlphaFoldDB" id="A0A7I7K225"/>
<dbReference type="Pfam" id="PF13561">
    <property type="entry name" value="adh_short_C2"/>
    <property type="match status" value="1"/>
</dbReference>
<evidence type="ECO:0000313" key="2">
    <source>
        <dbReference type="Proteomes" id="UP000467006"/>
    </source>
</evidence>
<dbReference type="Proteomes" id="UP000467006">
    <property type="component" value="Chromosome"/>
</dbReference>
<dbReference type="InterPro" id="IPR002347">
    <property type="entry name" value="SDR_fam"/>
</dbReference>
<dbReference type="KEGG" id="mdu:MDUV_30600"/>
<reference evidence="1 2" key="1">
    <citation type="journal article" date="2019" name="Emerg. Microbes Infect.">
        <title>Comprehensive subspecies identification of 175 nontuberculous mycobacteria species based on 7547 genomic profiles.</title>
        <authorList>
            <person name="Matsumoto Y."/>
            <person name="Kinjo T."/>
            <person name="Motooka D."/>
            <person name="Nabeya D."/>
            <person name="Jung N."/>
            <person name="Uechi K."/>
            <person name="Horii T."/>
            <person name="Iida T."/>
            <person name="Fujita J."/>
            <person name="Nakamura S."/>
        </authorList>
    </citation>
    <scope>NUCLEOTIDE SEQUENCE [LARGE SCALE GENOMIC DNA]</scope>
    <source>
        <strain evidence="1 2">JCM 6396</strain>
    </source>
</reference>
<dbReference type="EMBL" id="AP022563">
    <property type="protein sequence ID" value="BBX18200.1"/>
    <property type="molecule type" value="Genomic_DNA"/>
</dbReference>
<dbReference type="InterPro" id="IPR036291">
    <property type="entry name" value="NAD(P)-bd_dom_sf"/>
</dbReference>
<proteinExistence type="predicted"/>
<protein>
    <recommendedName>
        <fullName evidence="3">3-ketoacyl-ACP reductase</fullName>
    </recommendedName>
</protein>
<evidence type="ECO:0000313" key="1">
    <source>
        <dbReference type="EMBL" id="BBX18200.1"/>
    </source>
</evidence>
<gene>
    <name evidence="1" type="ORF">MDUV_30600</name>
</gene>
<organism evidence="1 2">
    <name type="scientific">Mycolicibacterium duvalii</name>
    <dbReference type="NCBI Taxonomy" id="39688"/>
    <lineage>
        <taxon>Bacteria</taxon>
        <taxon>Bacillati</taxon>
        <taxon>Actinomycetota</taxon>
        <taxon>Actinomycetes</taxon>
        <taxon>Mycobacteriales</taxon>
        <taxon>Mycobacteriaceae</taxon>
        <taxon>Mycolicibacterium</taxon>
    </lineage>
</organism>